<accession>A0A9K3KGN3</accession>
<dbReference type="AlphaFoldDB" id="A0A9K3KGN3"/>
<proteinExistence type="predicted"/>
<feature type="chain" id="PRO_5039943397" evidence="2">
    <location>
        <begin position="22"/>
        <end position="247"/>
    </location>
</feature>
<reference evidence="3" key="2">
    <citation type="submission" date="2021-04" db="EMBL/GenBank/DDBJ databases">
        <authorList>
            <person name="Podell S."/>
        </authorList>
    </citation>
    <scope>NUCLEOTIDE SEQUENCE</scope>
    <source>
        <strain evidence="3">Hildebrandi</strain>
    </source>
</reference>
<keyword evidence="2" id="KW-0732">Signal</keyword>
<dbReference type="Pfam" id="PF00923">
    <property type="entry name" value="TAL_FSA"/>
    <property type="match status" value="1"/>
</dbReference>
<dbReference type="Proteomes" id="UP000693970">
    <property type="component" value="Unassembled WGS sequence"/>
</dbReference>
<dbReference type="GO" id="GO:0005975">
    <property type="term" value="P:carbohydrate metabolic process"/>
    <property type="evidence" value="ECO:0007669"/>
    <property type="project" value="InterPro"/>
</dbReference>
<keyword evidence="4" id="KW-1185">Reference proteome</keyword>
<evidence type="ECO:0000313" key="3">
    <source>
        <dbReference type="EMBL" id="KAG7342825.1"/>
    </source>
</evidence>
<gene>
    <name evidence="3" type="ORF">IV203_020769</name>
</gene>
<organism evidence="3 4">
    <name type="scientific">Nitzschia inconspicua</name>
    <dbReference type="NCBI Taxonomy" id="303405"/>
    <lineage>
        <taxon>Eukaryota</taxon>
        <taxon>Sar</taxon>
        <taxon>Stramenopiles</taxon>
        <taxon>Ochrophyta</taxon>
        <taxon>Bacillariophyta</taxon>
        <taxon>Bacillariophyceae</taxon>
        <taxon>Bacillariophycidae</taxon>
        <taxon>Bacillariales</taxon>
        <taxon>Bacillariaceae</taxon>
        <taxon>Nitzschia</taxon>
    </lineage>
</organism>
<feature type="signal peptide" evidence="2">
    <location>
        <begin position="1"/>
        <end position="21"/>
    </location>
</feature>
<name>A0A9K3KGN3_9STRA</name>
<dbReference type="OrthoDB" id="1711136at2759"/>
<keyword evidence="1" id="KW-0704">Schiff base</keyword>
<protein>
    <submittedName>
        <fullName evidence="3">Transaldolase</fullName>
    </submittedName>
</protein>
<reference evidence="3" key="1">
    <citation type="journal article" date="2021" name="Sci. Rep.">
        <title>Diploid genomic architecture of Nitzschia inconspicua, an elite biomass production diatom.</title>
        <authorList>
            <person name="Oliver A."/>
            <person name="Podell S."/>
            <person name="Pinowska A."/>
            <person name="Traller J.C."/>
            <person name="Smith S.R."/>
            <person name="McClure R."/>
            <person name="Beliaev A."/>
            <person name="Bohutskyi P."/>
            <person name="Hill E.A."/>
            <person name="Rabines A."/>
            <person name="Zheng H."/>
            <person name="Allen L.Z."/>
            <person name="Kuo A."/>
            <person name="Grigoriev I.V."/>
            <person name="Allen A.E."/>
            <person name="Hazlebeck D."/>
            <person name="Allen E.E."/>
        </authorList>
    </citation>
    <scope>NUCLEOTIDE SEQUENCE</scope>
    <source>
        <strain evidence="3">Hildebrandi</strain>
    </source>
</reference>
<dbReference type="PANTHER" id="PTHR10683:SF40">
    <property type="entry name" value="FRUCTOSE-6-PHOSPHATE ALDOLASE 1-RELATED"/>
    <property type="match status" value="1"/>
</dbReference>
<dbReference type="InterPro" id="IPR001585">
    <property type="entry name" value="TAL/FSA"/>
</dbReference>
<evidence type="ECO:0000256" key="2">
    <source>
        <dbReference type="SAM" id="SignalP"/>
    </source>
</evidence>
<evidence type="ECO:0000313" key="4">
    <source>
        <dbReference type="Proteomes" id="UP000693970"/>
    </source>
</evidence>
<dbReference type="EMBL" id="JAGRRH010000024">
    <property type="protein sequence ID" value="KAG7342825.1"/>
    <property type="molecule type" value="Genomic_DNA"/>
</dbReference>
<dbReference type="PANTHER" id="PTHR10683">
    <property type="entry name" value="TRANSALDOLASE"/>
    <property type="match status" value="1"/>
</dbReference>
<comment type="caution">
    <text evidence="3">The sequence shown here is derived from an EMBL/GenBank/DDBJ whole genome shotgun (WGS) entry which is preliminary data.</text>
</comment>
<sequence>MVFLNYITACVSLLLWTSVWAFSPEFRGASRLFLDTANTNEWKMLLPTGVFHGVTCNPTLLERAGEPCTIDNLHRLASMALGYTDEFMCQAWGATAQELYDCGMTLSKPDRDRIVVKVPVTTTGVEAASLLIQSNCRVCLTACYNHKQAMIAANVGAEYIAPYLGRMTDAGMDGSGECWKMKEIVDGLQADTRILVASIRDCQTMVELAARGMETFTFSPSVARELFQEPMTDDAAAEFEAAASRNC</sequence>
<evidence type="ECO:0000256" key="1">
    <source>
        <dbReference type="ARBA" id="ARBA00023270"/>
    </source>
</evidence>